<dbReference type="SUPFAM" id="SSF51366">
    <property type="entry name" value="Ribulose-phoshate binding barrel"/>
    <property type="match status" value="1"/>
</dbReference>
<dbReference type="InterPro" id="IPR001240">
    <property type="entry name" value="PRAI_dom"/>
</dbReference>
<name>A0A809RSD8_9PROT</name>
<dbReference type="HAMAP" id="MF_00135">
    <property type="entry name" value="PRAI"/>
    <property type="match status" value="1"/>
</dbReference>
<evidence type="ECO:0000256" key="3">
    <source>
        <dbReference type="ARBA" id="ARBA00007571"/>
    </source>
</evidence>
<dbReference type="EMBL" id="AP021881">
    <property type="protein sequence ID" value="BBP01791.1"/>
    <property type="molecule type" value="Genomic_DNA"/>
</dbReference>
<dbReference type="Pfam" id="PF00697">
    <property type="entry name" value="PRAI"/>
    <property type="match status" value="1"/>
</dbReference>
<dbReference type="NCBIfam" id="NF002299">
    <property type="entry name" value="PRK01222.1-6"/>
    <property type="match status" value="1"/>
</dbReference>
<proteinExistence type="inferred from homology"/>
<evidence type="ECO:0000256" key="1">
    <source>
        <dbReference type="ARBA" id="ARBA00001164"/>
    </source>
</evidence>
<evidence type="ECO:0000313" key="12">
    <source>
        <dbReference type="EMBL" id="BBP01791.1"/>
    </source>
</evidence>
<keyword evidence="9 10" id="KW-0413">Isomerase</keyword>
<keyword evidence="13" id="KW-1185">Reference proteome</keyword>
<dbReference type="GO" id="GO:0004640">
    <property type="term" value="F:phosphoribosylanthranilate isomerase activity"/>
    <property type="evidence" value="ECO:0007669"/>
    <property type="project" value="UniProtKB-UniRule"/>
</dbReference>
<sequence>MRTRIKICGFTSVDAAVYAAQQGVDAIGLVFYPPSPRHVEIAQASLIARAVPAFVSSVALFVDADVATVAKVIEQVRPGLLQFHGNESPVYCRQFNLPYIKAVRVKQGLDLVQYALQFHDAQGILLDAYVAGEAGGTGHGFDWNLIPANLPLPLILSGGLDANNVGAAIRRTHPWAVDVSSGVEASKGIKDAAKVAQFIHEVNNAYR</sequence>
<feature type="domain" description="N-(5'phosphoribosyl) anthranilate isomerase (PRAI)" evidence="11">
    <location>
        <begin position="5"/>
        <end position="200"/>
    </location>
</feature>
<dbReference type="EC" id="5.3.1.24" evidence="4 10"/>
<dbReference type="InterPro" id="IPR013785">
    <property type="entry name" value="Aldolase_TIM"/>
</dbReference>
<dbReference type="PANTHER" id="PTHR42894">
    <property type="entry name" value="N-(5'-PHOSPHORIBOSYL)ANTHRANILATE ISOMERASE"/>
    <property type="match status" value="1"/>
</dbReference>
<organism evidence="12 13">
    <name type="scientific">Sulfuriferula nivalis</name>
    <dbReference type="NCBI Taxonomy" id="2675298"/>
    <lineage>
        <taxon>Bacteria</taxon>
        <taxon>Pseudomonadati</taxon>
        <taxon>Pseudomonadota</taxon>
        <taxon>Betaproteobacteria</taxon>
        <taxon>Nitrosomonadales</taxon>
        <taxon>Sulfuricellaceae</taxon>
        <taxon>Sulfuriferula</taxon>
    </lineage>
</organism>
<evidence type="ECO:0000256" key="9">
    <source>
        <dbReference type="ARBA" id="ARBA00023235"/>
    </source>
</evidence>
<comment type="catalytic activity">
    <reaction evidence="1 10">
        <text>N-(5-phospho-beta-D-ribosyl)anthranilate = 1-(2-carboxyphenylamino)-1-deoxy-D-ribulose 5-phosphate</text>
        <dbReference type="Rhea" id="RHEA:21540"/>
        <dbReference type="ChEBI" id="CHEBI:18277"/>
        <dbReference type="ChEBI" id="CHEBI:58613"/>
        <dbReference type="EC" id="5.3.1.24"/>
    </reaction>
</comment>
<evidence type="ECO:0000259" key="11">
    <source>
        <dbReference type="Pfam" id="PF00697"/>
    </source>
</evidence>
<evidence type="ECO:0000256" key="2">
    <source>
        <dbReference type="ARBA" id="ARBA00004664"/>
    </source>
</evidence>
<reference evidence="13" key="1">
    <citation type="submission" date="2019-11" db="EMBL/GenBank/DDBJ databases">
        <title>Isolation and characterization of a novel species in the genus Sulfuriferula.</title>
        <authorList>
            <person name="Mochizuki J."/>
            <person name="Kojima H."/>
            <person name="Fukui M."/>
        </authorList>
    </citation>
    <scope>NUCLEOTIDE SEQUENCE [LARGE SCALE GENOMIC DNA]</scope>
    <source>
        <strain evidence="13">SGTM</strain>
    </source>
</reference>
<accession>A0A809RSD8</accession>
<gene>
    <name evidence="10 12" type="primary">trpF</name>
    <name evidence="12" type="ORF">SFSGTM_24990</name>
</gene>
<dbReference type="KEGG" id="sniv:SFSGTM_24990"/>
<keyword evidence="7 10" id="KW-0822">Tryptophan biosynthesis</keyword>
<comment type="similarity">
    <text evidence="3 10">Belongs to the TrpF family.</text>
</comment>
<comment type="pathway">
    <text evidence="2 10">Amino-acid biosynthesis; L-tryptophan biosynthesis; L-tryptophan from chorismate: step 3/5.</text>
</comment>
<evidence type="ECO:0000256" key="7">
    <source>
        <dbReference type="ARBA" id="ARBA00022822"/>
    </source>
</evidence>
<dbReference type="FunFam" id="3.20.20.70:FF:000075">
    <property type="entry name" value="Tryptophan biosynthesis protein TRP1"/>
    <property type="match status" value="1"/>
</dbReference>
<evidence type="ECO:0000256" key="6">
    <source>
        <dbReference type="ARBA" id="ARBA00022605"/>
    </source>
</evidence>
<dbReference type="InterPro" id="IPR011060">
    <property type="entry name" value="RibuloseP-bd_barrel"/>
</dbReference>
<dbReference type="PANTHER" id="PTHR42894:SF1">
    <property type="entry name" value="N-(5'-PHOSPHORIBOSYL)ANTHRANILATE ISOMERASE"/>
    <property type="match status" value="1"/>
</dbReference>
<dbReference type="NCBIfam" id="NF002298">
    <property type="entry name" value="PRK01222.1-4"/>
    <property type="match status" value="1"/>
</dbReference>
<dbReference type="GO" id="GO:0000162">
    <property type="term" value="P:L-tryptophan biosynthetic process"/>
    <property type="evidence" value="ECO:0007669"/>
    <property type="project" value="UniProtKB-UniRule"/>
</dbReference>
<dbReference type="AlphaFoldDB" id="A0A809RSD8"/>
<dbReference type="CDD" id="cd00405">
    <property type="entry name" value="PRAI"/>
    <property type="match status" value="1"/>
</dbReference>
<evidence type="ECO:0000256" key="5">
    <source>
        <dbReference type="ARBA" id="ARBA00022272"/>
    </source>
</evidence>
<dbReference type="UniPathway" id="UPA00035">
    <property type="reaction ID" value="UER00042"/>
</dbReference>
<dbReference type="InterPro" id="IPR044643">
    <property type="entry name" value="TrpF_fam"/>
</dbReference>
<keyword evidence="6 10" id="KW-0028">Amino-acid biosynthesis</keyword>
<keyword evidence="8 10" id="KW-0057">Aromatic amino acid biosynthesis</keyword>
<evidence type="ECO:0000256" key="4">
    <source>
        <dbReference type="ARBA" id="ARBA00012572"/>
    </source>
</evidence>
<evidence type="ECO:0000256" key="8">
    <source>
        <dbReference type="ARBA" id="ARBA00023141"/>
    </source>
</evidence>
<protein>
    <recommendedName>
        <fullName evidence="5 10">N-(5'-phosphoribosyl)anthranilate isomerase</fullName>
        <shortName evidence="10">PRAI</shortName>
        <ecNumber evidence="4 10">5.3.1.24</ecNumber>
    </recommendedName>
</protein>
<dbReference type="Proteomes" id="UP000463939">
    <property type="component" value="Chromosome"/>
</dbReference>
<dbReference type="Gene3D" id="3.20.20.70">
    <property type="entry name" value="Aldolase class I"/>
    <property type="match status" value="1"/>
</dbReference>
<dbReference type="RefSeq" id="WP_162085516.1">
    <property type="nucleotide sequence ID" value="NZ_AP021881.1"/>
</dbReference>
<evidence type="ECO:0000313" key="13">
    <source>
        <dbReference type="Proteomes" id="UP000463939"/>
    </source>
</evidence>
<evidence type="ECO:0000256" key="10">
    <source>
        <dbReference type="HAMAP-Rule" id="MF_00135"/>
    </source>
</evidence>